<evidence type="ECO:0000313" key="2">
    <source>
        <dbReference type="Proteomes" id="UP001141253"/>
    </source>
</evidence>
<keyword evidence="2" id="KW-1185">Reference proteome</keyword>
<dbReference type="EMBL" id="JAPFFI010000015">
    <property type="protein sequence ID" value="KAJ6360423.1"/>
    <property type="molecule type" value="Genomic_DNA"/>
</dbReference>
<protein>
    <submittedName>
        <fullName evidence="1">Uncharacterized protein</fullName>
    </submittedName>
</protein>
<evidence type="ECO:0000313" key="1">
    <source>
        <dbReference type="EMBL" id="KAJ6360423.1"/>
    </source>
</evidence>
<reference evidence="1" key="2">
    <citation type="journal article" date="2023" name="Int. J. Mol. Sci.">
        <title>De Novo Assembly and Annotation of 11 Diverse Shrub Willow (Salix) Genomes Reveals Novel Gene Organization in Sex-Linked Regions.</title>
        <authorList>
            <person name="Hyden B."/>
            <person name="Feng K."/>
            <person name="Yates T.B."/>
            <person name="Jawdy S."/>
            <person name="Cereghino C."/>
            <person name="Smart L.B."/>
            <person name="Muchero W."/>
        </authorList>
    </citation>
    <scope>NUCLEOTIDE SEQUENCE</scope>
    <source>
        <tissue evidence="1">Shoot tip</tissue>
    </source>
</reference>
<reference evidence="1" key="1">
    <citation type="submission" date="2022-10" db="EMBL/GenBank/DDBJ databases">
        <authorList>
            <person name="Hyden B.L."/>
            <person name="Feng K."/>
            <person name="Yates T."/>
            <person name="Jawdy S."/>
            <person name="Smart L.B."/>
            <person name="Muchero W."/>
        </authorList>
    </citation>
    <scope>NUCLEOTIDE SEQUENCE</scope>
    <source>
        <tissue evidence="1">Shoot tip</tissue>
    </source>
</reference>
<name>A0ABQ9AUH4_9ROSI</name>
<organism evidence="1 2">
    <name type="scientific">Salix suchowensis</name>
    <dbReference type="NCBI Taxonomy" id="1278906"/>
    <lineage>
        <taxon>Eukaryota</taxon>
        <taxon>Viridiplantae</taxon>
        <taxon>Streptophyta</taxon>
        <taxon>Embryophyta</taxon>
        <taxon>Tracheophyta</taxon>
        <taxon>Spermatophyta</taxon>
        <taxon>Magnoliopsida</taxon>
        <taxon>eudicotyledons</taxon>
        <taxon>Gunneridae</taxon>
        <taxon>Pentapetalae</taxon>
        <taxon>rosids</taxon>
        <taxon>fabids</taxon>
        <taxon>Malpighiales</taxon>
        <taxon>Salicaceae</taxon>
        <taxon>Saliceae</taxon>
        <taxon>Salix</taxon>
    </lineage>
</organism>
<sequence>MHGLLQLQSPRQPQPFFYSHNPNCIHWLTADHAPRSTVEREREPLFGNFELAEAEVLKLEKQQSMGQCTSRSVRLFVEVPNVQKLQCMHDARAKCGN</sequence>
<gene>
    <name evidence="1" type="ORF">OIU77_004440</name>
</gene>
<proteinExistence type="predicted"/>
<dbReference type="Proteomes" id="UP001141253">
    <property type="component" value="Chromosome 13"/>
</dbReference>
<accession>A0ABQ9AUH4</accession>
<comment type="caution">
    <text evidence="1">The sequence shown here is derived from an EMBL/GenBank/DDBJ whole genome shotgun (WGS) entry which is preliminary data.</text>
</comment>